<comment type="caution">
    <text evidence="1">The sequence shown here is derived from an EMBL/GenBank/DDBJ whole genome shotgun (WGS) entry which is preliminary data.</text>
</comment>
<organism evidence="1 2">
    <name type="scientific">Alkalihalobacillus trypoxylicola</name>
    <dbReference type="NCBI Taxonomy" id="519424"/>
    <lineage>
        <taxon>Bacteria</taxon>
        <taxon>Bacillati</taxon>
        <taxon>Bacillota</taxon>
        <taxon>Bacilli</taxon>
        <taxon>Bacillales</taxon>
        <taxon>Bacillaceae</taxon>
        <taxon>Alkalihalobacillus</taxon>
    </lineage>
</organism>
<dbReference type="Proteomes" id="UP000075806">
    <property type="component" value="Unassembled WGS sequence"/>
</dbReference>
<dbReference type="RefSeq" id="WP_061949170.1">
    <property type="nucleotide sequence ID" value="NZ_LTAO01000023.1"/>
</dbReference>
<name>A0A162DEB9_9BACI</name>
<protein>
    <recommendedName>
        <fullName evidence="3">DUF4375 domain-containing protein</fullName>
    </recommendedName>
</protein>
<keyword evidence="2" id="KW-1185">Reference proteome</keyword>
<reference evidence="1" key="1">
    <citation type="submission" date="2016-02" db="EMBL/GenBank/DDBJ databases">
        <title>Genome sequence of Bacillus trypoxylicola KCTC 13244(T).</title>
        <authorList>
            <person name="Jeong H."/>
            <person name="Park S.-H."/>
            <person name="Choi S.-K."/>
        </authorList>
    </citation>
    <scope>NUCLEOTIDE SEQUENCE [LARGE SCALE GENOMIC DNA]</scope>
    <source>
        <strain evidence="1">KCTC 13244</strain>
    </source>
</reference>
<accession>A0A162DEB9</accession>
<proteinExistence type="predicted"/>
<sequence length="159" mass="18614">MKPIVNRSELQERTDIWNVMIEVFSDVEQTNKEELFLKGQRLTIYFNELESGGHESLMNWHQNEWEEAGADSYLKSLSTSLEEIGAHQYAEIINQYGLDIWKAFQDLEDNPSEESESAFYSIVERADEQYHSLNSQLEGLLEAFYLNTYEEIMDIKEDA</sequence>
<gene>
    <name evidence="1" type="ORF">AZF04_07515</name>
</gene>
<dbReference type="STRING" id="519424.AZF04_07515"/>
<dbReference type="OrthoDB" id="2863289at2"/>
<evidence type="ECO:0008006" key="3">
    <source>
        <dbReference type="Google" id="ProtNLM"/>
    </source>
</evidence>
<dbReference type="EMBL" id="LTAO01000023">
    <property type="protein sequence ID" value="KYG29364.1"/>
    <property type="molecule type" value="Genomic_DNA"/>
</dbReference>
<dbReference type="AlphaFoldDB" id="A0A162DEB9"/>
<evidence type="ECO:0000313" key="1">
    <source>
        <dbReference type="EMBL" id="KYG29364.1"/>
    </source>
</evidence>
<evidence type="ECO:0000313" key="2">
    <source>
        <dbReference type="Proteomes" id="UP000075806"/>
    </source>
</evidence>